<organism evidence="2 3">
    <name type="scientific">Lutibaculum baratangense AMV1</name>
    <dbReference type="NCBI Taxonomy" id="631454"/>
    <lineage>
        <taxon>Bacteria</taxon>
        <taxon>Pseudomonadati</taxon>
        <taxon>Pseudomonadota</taxon>
        <taxon>Alphaproteobacteria</taxon>
        <taxon>Hyphomicrobiales</taxon>
        <taxon>Tepidamorphaceae</taxon>
        <taxon>Lutibaculum</taxon>
    </lineage>
</organism>
<dbReference type="OrthoDB" id="8454160at2"/>
<keyword evidence="1" id="KW-0812">Transmembrane</keyword>
<accession>V4RU45</accession>
<feature type="transmembrane region" description="Helical" evidence="1">
    <location>
        <begin position="40"/>
        <end position="63"/>
    </location>
</feature>
<feature type="transmembrane region" description="Helical" evidence="1">
    <location>
        <begin position="6"/>
        <end position="33"/>
    </location>
</feature>
<dbReference type="Proteomes" id="UP000017819">
    <property type="component" value="Unassembled WGS sequence"/>
</dbReference>
<evidence type="ECO:0000256" key="1">
    <source>
        <dbReference type="SAM" id="Phobius"/>
    </source>
</evidence>
<proteinExistence type="predicted"/>
<dbReference type="EMBL" id="AWXZ01000014">
    <property type="protein sequence ID" value="ESR26615.1"/>
    <property type="molecule type" value="Genomic_DNA"/>
</dbReference>
<gene>
    <name evidence="2" type="ORF">N177_0834</name>
</gene>
<protein>
    <recommendedName>
        <fullName evidence="4">Tricarboxylate transport protein TctB</fullName>
    </recommendedName>
</protein>
<dbReference type="AlphaFoldDB" id="V4RU45"/>
<keyword evidence="1" id="KW-0472">Membrane</keyword>
<reference evidence="2 3" key="1">
    <citation type="journal article" date="2014" name="Genome Announc.">
        <title>Draft Genome Sequence of Lutibaculum baratangense Strain AMV1T, Isolated from a Mud Volcano in Andamans, India.</title>
        <authorList>
            <person name="Singh A."/>
            <person name="Sreenivas A."/>
            <person name="Sathyanarayana Reddy G."/>
            <person name="Pinnaka A.K."/>
            <person name="Shivaji S."/>
        </authorList>
    </citation>
    <scope>NUCLEOTIDE SEQUENCE [LARGE SCALE GENOMIC DNA]</scope>
    <source>
        <strain evidence="2 3">AMV1</strain>
    </source>
</reference>
<evidence type="ECO:0000313" key="2">
    <source>
        <dbReference type="EMBL" id="ESR26615.1"/>
    </source>
</evidence>
<name>V4RU45_9HYPH</name>
<keyword evidence="3" id="KW-1185">Reference proteome</keyword>
<evidence type="ECO:0008006" key="4">
    <source>
        <dbReference type="Google" id="ProtNLM"/>
    </source>
</evidence>
<sequence>MAVLLLAILLVVFFQTLGYALGFLLFMVATLLILRVRSPLVVVGVPLATVIVVHFMFVGWFGLPLPAGLLRGIL</sequence>
<comment type="caution">
    <text evidence="2">The sequence shown here is derived from an EMBL/GenBank/DDBJ whole genome shotgun (WGS) entry which is preliminary data.</text>
</comment>
<dbReference type="STRING" id="631454.N177_0834"/>
<keyword evidence="1" id="KW-1133">Transmembrane helix</keyword>
<evidence type="ECO:0000313" key="3">
    <source>
        <dbReference type="Proteomes" id="UP000017819"/>
    </source>
</evidence>